<protein>
    <submittedName>
        <fullName evidence="4">GNAT family N-acetyltransferase</fullName>
    </submittedName>
</protein>
<comment type="caution">
    <text evidence="4">The sequence shown here is derived from an EMBL/GenBank/DDBJ whole genome shotgun (WGS) entry which is preliminary data.</text>
</comment>
<accession>A0ABP5USU7</accession>
<dbReference type="InterPro" id="IPR016181">
    <property type="entry name" value="Acyl_CoA_acyltransferase"/>
</dbReference>
<sequence>MDVRPLRADEWQLKRDLRLAALRDSPAAFASTYARESHRSEADWRTWPAGGAFFTAFAALDEPVGIAGAWVAAADPGTAHLIGMWVVPAARGCGVAAGLVDAAAGWARDRGHAAVELEVAPGNTAAMSAYVRCGFEVTQREPFTTGGTVLVLPV</sequence>
<dbReference type="Gene3D" id="3.40.630.30">
    <property type="match status" value="1"/>
</dbReference>
<reference evidence="5" key="1">
    <citation type="journal article" date="2019" name="Int. J. Syst. Evol. Microbiol.">
        <title>The Global Catalogue of Microorganisms (GCM) 10K type strain sequencing project: providing services to taxonomists for standard genome sequencing and annotation.</title>
        <authorList>
            <consortium name="The Broad Institute Genomics Platform"/>
            <consortium name="The Broad Institute Genome Sequencing Center for Infectious Disease"/>
            <person name="Wu L."/>
            <person name="Ma J."/>
        </authorList>
    </citation>
    <scope>NUCLEOTIDE SEQUENCE [LARGE SCALE GENOMIC DNA]</scope>
    <source>
        <strain evidence="5">JCM 3272</strain>
    </source>
</reference>
<organism evidence="4 5">
    <name type="scientific">Dactylosporangium salmoneum</name>
    <dbReference type="NCBI Taxonomy" id="53361"/>
    <lineage>
        <taxon>Bacteria</taxon>
        <taxon>Bacillati</taxon>
        <taxon>Actinomycetota</taxon>
        <taxon>Actinomycetes</taxon>
        <taxon>Micromonosporales</taxon>
        <taxon>Micromonosporaceae</taxon>
        <taxon>Dactylosporangium</taxon>
    </lineage>
</organism>
<keyword evidence="2" id="KW-0012">Acyltransferase</keyword>
<dbReference type="Pfam" id="PF00583">
    <property type="entry name" value="Acetyltransf_1"/>
    <property type="match status" value="1"/>
</dbReference>
<name>A0ABP5USU7_9ACTN</name>
<dbReference type="InterPro" id="IPR050832">
    <property type="entry name" value="Bact_Acetyltransf"/>
</dbReference>
<dbReference type="SUPFAM" id="SSF55729">
    <property type="entry name" value="Acyl-CoA N-acyltransferases (Nat)"/>
    <property type="match status" value="1"/>
</dbReference>
<evidence type="ECO:0000256" key="1">
    <source>
        <dbReference type="ARBA" id="ARBA00022679"/>
    </source>
</evidence>
<evidence type="ECO:0000259" key="3">
    <source>
        <dbReference type="PROSITE" id="PS51186"/>
    </source>
</evidence>
<evidence type="ECO:0000256" key="2">
    <source>
        <dbReference type="ARBA" id="ARBA00023315"/>
    </source>
</evidence>
<feature type="domain" description="N-acetyltransferase" evidence="3">
    <location>
        <begin position="1"/>
        <end position="154"/>
    </location>
</feature>
<keyword evidence="1" id="KW-0808">Transferase</keyword>
<gene>
    <name evidence="4" type="ORF">GCM10010170_094310</name>
</gene>
<dbReference type="Proteomes" id="UP001501444">
    <property type="component" value="Unassembled WGS sequence"/>
</dbReference>
<dbReference type="PANTHER" id="PTHR43877:SF2">
    <property type="entry name" value="AMINOALKYLPHOSPHONATE N-ACETYLTRANSFERASE-RELATED"/>
    <property type="match status" value="1"/>
</dbReference>
<evidence type="ECO:0000313" key="4">
    <source>
        <dbReference type="EMBL" id="GAA2384797.1"/>
    </source>
</evidence>
<dbReference type="EMBL" id="BAAARV010000096">
    <property type="protein sequence ID" value="GAA2384797.1"/>
    <property type="molecule type" value="Genomic_DNA"/>
</dbReference>
<dbReference type="RefSeq" id="WP_344619233.1">
    <property type="nucleotide sequence ID" value="NZ_BAAARV010000096.1"/>
</dbReference>
<evidence type="ECO:0000313" key="5">
    <source>
        <dbReference type="Proteomes" id="UP001501444"/>
    </source>
</evidence>
<proteinExistence type="predicted"/>
<dbReference type="PROSITE" id="PS51186">
    <property type="entry name" value="GNAT"/>
    <property type="match status" value="1"/>
</dbReference>
<dbReference type="PANTHER" id="PTHR43877">
    <property type="entry name" value="AMINOALKYLPHOSPHONATE N-ACETYLTRANSFERASE-RELATED-RELATED"/>
    <property type="match status" value="1"/>
</dbReference>
<keyword evidence="5" id="KW-1185">Reference proteome</keyword>
<dbReference type="InterPro" id="IPR000182">
    <property type="entry name" value="GNAT_dom"/>
</dbReference>
<dbReference type="CDD" id="cd04301">
    <property type="entry name" value="NAT_SF"/>
    <property type="match status" value="1"/>
</dbReference>